<accession>A0A1Z4JAW8</accession>
<dbReference type="Proteomes" id="UP000217895">
    <property type="component" value="Chromosome"/>
</dbReference>
<keyword evidence="2" id="KW-1185">Reference proteome</keyword>
<evidence type="ECO:0000313" key="2">
    <source>
        <dbReference type="Proteomes" id="UP000217895"/>
    </source>
</evidence>
<sequence length="369" mass="40722">MKLMTQKQFRLSRHFMTFALSGLMFSTGIGFSQQAGFAHTSASAIALTTPRSALPSSVELKVRQAAAQQFNIPLREIQVVHFSQQTWTDGCLGLGGAAESCLQALVEGWQIEVSSGQQNWLYRTDKNADTIRLAPNSETGVTLPASVNQRLLRTVSRQVRVPMRRLKVAEVRSATWDGCMGVFKPGQACTKIAIPGWQAIVTNGDRSWVYHLDQSGNRIAQNPTASGSQGGLVPSFIPEENLSPSEKDVVFQSIVSGDLAGKVTQLTLTQDGAITQWIMGPNIRSRPIVVKRLSQQQVEQFQQMMQTQRLPNFHRLRYLSSAAMADYPTTTLKGMGITVQYIDLEIKNLPRALQDMVQAWAQLSASAQR</sequence>
<dbReference type="AlphaFoldDB" id="A0A1Z4JAW8"/>
<proteinExistence type="predicted"/>
<dbReference type="EMBL" id="AP018203">
    <property type="protein sequence ID" value="BAY53896.1"/>
    <property type="molecule type" value="Genomic_DNA"/>
</dbReference>
<organism evidence="1 2">
    <name type="scientific">Leptolyngbya boryana NIES-2135</name>
    <dbReference type="NCBI Taxonomy" id="1973484"/>
    <lineage>
        <taxon>Bacteria</taxon>
        <taxon>Bacillati</taxon>
        <taxon>Cyanobacteriota</taxon>
        <taxon>Cyanophyceae</taxon>
        <taxon>Leptolyngbyales</taxon>
        <taxon>Leptolyngbyaceae</taxon>
        <taxon>Leptolyngbya group</taxon>
        <taxon>Leptolyngbya</taxon>
    </lineage>
</organism>
<gene>
    <name evidence="1" type="ORF">NIES2135_07080</name>
</gene>
<name>A0A1Z4JAW8_LEPBY</name>
<evidence type="ECO:0000313" key="1">
    <source>
        <dbReference type="EMBL" id="BAY53896.1"/>
    </source>
</evidence>
<protein>
    <submittedName>
        <fullName evidence="1">Uncharacterized protein</fullName>
    </submittedName>
</protein>
<reference evidence="1 2" key="1">
    <citation type="submission" date="2017-06" db="EMBL/GenBank/DDBJ databases">
        <title>Genome sequencing of cyanobaciteial culture collection at National Institute for Environmental Studies (NIES).</title>
        <authorList>
            <person name="Hirose Y."/>
            <person name="Shimura Y."/>
            <person name="Fujisawa T."/>
            <person name="Nakamura Y."/>
            <person name="Kawachi M."/>
        </authorList>
    </citation>
    <scope>NUCLEOTIDE SEQUENCE [LARGE SCALE GENOMIC DNA]</scope>
    <source>
        <strain evidence="1 2">NIES-2135</strain>
    </source>
</reference>